<evidence type="ECO:0000256" key="6">
    <source>
        <dbReference type="ARBA" id="ARBA00023136"/>
    </source>
</evidence>
<dbReference type="PROSITE" id="PS50850">
    <property type="entry name" value="MFS"/>
    <property type="match status" value="1"/>
</dbReference>
<keyword evidence="4 7" id="KW-0812">Transmembrane</keyword>
<evidence type="ECO:0000256" key="1">
    <source>
        <dbReference type="ARBA" id="ARBA00004651"/>
    </source>
</evidence>
<dbReference type="CDD" id="cd17369">
    <property type="entry name" value="MFS_ShiA_like"/>
    <property type="match status" value="1"/>
</dbReference>
<feature type="transmembrane region" description="Helical" evidence="7">
    <location>
        <begin position="183"/>
        <end position="202"/>
    </location>
</feature>
<feature type="transmembrane region" description="Helical" evidence="7">
    <location>
        <begin position="80"/>
        <end position="101"/>
    </location>
</feature>
<feature type="transmembrane region" description="Helical" evidence="7">
    <location>
        <begin position="324"/>
        <end position="349"/>
    </location>
</feature>
<evidence type="ECO:0000256" key="3">
    <source>
        <dbReference type="ARBA" id="ARBA00022475"/>
    </source>
</evidence>
<feature type="transmembrane region" description="Helical" evidence="7">
    <location>
        <begin position="270"/>
        <end position="291"/>
    </location>
</feature>
<dbReference type="InterPro" id="IPR020846">
    <property type="entry name" value="MFS_dom"/>
</dbReference>
<feature type="transmembrane region" description="Helical" evidence="7">
    <location>
        <begin position="298"/>
        <end position="318"/>
    </location>
</feature>
<protein>
    <submittedName>
        <fullName evidence="9">MFS transporter</fullName>
    </submittedName>
</protein>
<keyword evidence="2" id="KW-0813">Transport</keyword>
<dbReference type="InterPro" id="IPR005829">
    <property type="entry name" value="Sugar_transporter_CS"/>
</dbReference>
<organism evidence="9 10">
    <name type="scientific">Fictibacillus fluitans</name>
    <dbReference type="NCBI Taxonomy" id="3058422"/>
    <lineage>
        <taxon>Bacteria</taxon>
        <taxon>Bacillati</taxon>
        <taxon>Bacillota</taxon>
        <taxon>Bacilli</taxon>
        <taxon>Bacillales</taxon>
        <taxon>Fictibacillaceae</taxon>
        <taxon>Fictibacillus</taxon>
    </lineage>
</organism>
<evidence type="ECO:0000313" key="9">
    <source>
        <dbReference type="EMBL" id="MDN4522983.1"/>
    </source>
</evidence>
<feature type="transmembrane region" description="Helical" evidence="7">
    <location>
        <begin position="153"/>
        <end position="171"/>
    </location>
</feature>
<name>A0ABT8HQD3_9BACL</name>
<dbReference type="RefSeq" id="WP_301164052.1">
    <property type="nucleotide sequence ID" value="NZ_JAUHTR010000001.1"/>
</dbReference>
<dbReference type="Pfam" id="PF07690">
    <property type="entry name" value="MFS_1"/>
    <property type="match status" value="1"/>
</dbReference>
<comment type="subcellular location">
    <subcellularLocation>
        <location evidence="1">Cell membrane</location>
        <topology evidence="1">Multi-pass membrane protein</topology>
    </subcellularLocation>
</comment>
<dbReference type="InterPro" id="IPR036259">
    <property type="entry name" value="MFS_trans_sf"/>
</dbReference>
<dbReference type="EMBL" id="JAUHTR010000001">
    <property type="protein sequence ID" value="MDN4522983.1"/>
    <property type="molecule type" value="Genomic_DNA"/>
</dbReference>
<feature type="transmembrane region" description="Helical" evidence="7">
    <location>
        <begin position="391"/>
        <end position="410"/>
    </location>
</feature>
<reference evidence="9" key="1">
    <citation type="submission" date="2023-07" db="EMBL/GenBank/DDBJ databases">
        <title>Fictibacillus sp. isolated from freshwater pond.</title>
        <authorList>
            <person name="Kirdat K."/>
            <person name="Bhat A."/>
            <person name="Mourya A."/>
            <person name="Yadav A."/>
        </authorList>
    </citation>
    <scope>NUCLEOTIDE SEQUENCE</scope>
    <source>
        <strain evidence="9">NE201</strain>
    </source>
</reference>
<dbReference type="Gene3D" id="1.20.1250.20">
    <property type="entry name" value="MFS general substrate transporter like domains"/>
    <property type="match status" value="2"/>
</dbReference>
<feature type="transmembrane region" description="Helical" evidence="7">
    <location>
        <begin position="244"/>
        <end position="264"/>
    </location>
</feature>
<sequence>MKKSRILFASLAGSVIEWYDFYLYGTATGLVFSTLYFPSHDPAISLLLAFLTFGAGYAARPLGSIIFGHMGDRIGRKASLIFTLIGMGGSSMLIGVLPTYAQVGLLAPVLLVVLRLIQGIALGGEWGGAILLATEYAPKGLRGLYGSIPQMGVPIGLVTGSFSLTLISYLTTNSQFMAWGWRIPFLLSGVLIALAIWVRSGIEETPAFKKEKESGNIAAVPIVETFRKDWKNVLRAIGLKVGDGFFNVFSMSYLLVFATIYLGYSRDTALTALTIGCATMLISIPLFGFLSDYIGRKLIYIGGLVLMFLLVVPYFSLIDEGAGWLYLMQAIMLGVLWGAIFATQGTLFAELFPANVRYTGLSVGYQVAAAIAGFGPIMWGTMAESFGPSPWVFGGFMMAGLTISIILSVYMPGSQKKAVTTSTKDNANTIAQKL</sequence>
<feature type="domain" description="Major facilitator superfamily (MFS) profile" evidence="8">
    <location>
        <begin position="6"/>
        <end position="417"/>
    </location>
</feature>
<dbReference type="PANTHER" id="PTHR43045:SF1">
    <property type="entry name" value="SHIKIMATE TRANSPORTER"/>
    <property type="match status" value="1"/>
</dbReference>
<dbReference type="PROSITE" id="PS00217">
    <property type="entry name" value="SUGAR_TRANSPORT_2"/>
    <property type="match status" value="2"/>
</dbReference>
<dbReference type="Proteomes" id="UP001172721">
    <property type="component" value="Unassembled WGS sequence"/>
</dbReference>
<keyword evidence="3" id="KW-1003">Cell membrane</keyword>
<feature type="transmembrane region" description="Helical" evidence="7">
    <location>
        <begin position="361"/>
        <end position="379"/>
    </location>
</feature>
<evidence type="ECO:0000256" key="7">
    <source>
        <dbReference type="SAM" id="Phobius"/>
    </source>
</evidence>
<evidence type="ECO:0000256" key="2">
    <source>
        <dbReference type="ARBA" id="ARBA00022448"/>
    </source>
</evidence>
<accession>A0ABT8HQD3</accession>
<comment type="caution">
    <text evidence="9">The sequence shown here is derived from an EMBL/GenBank/DDBJ whole genome shotgun (WGS) entry which is preliminary data.</text>
</comment>
<evidence type="ECO:0000259" key="8">
    <source>
        <dbReference type="PROSITE" id="PS50850"/>
    </source>
</evidence>
<evidence type="ECO:0000313" key="10">
    <source>
        <dbReference type="Proteomes" id="UP001172721"/>
    </source>
</evidence>
<feature type="transmembrane region" description="Helical" evidence="7">
    <location>
        <begin position="43"/>
        <end position="59"/>
    </location>
</feature>
<proteinExistence type="predicted"/>
<keyword evidence="5 7" id="KW-1133">Transmembrane helix</keyword>
<keyword evidence="10" id="KW-1185">Reference proteome</keyword>
<dbReference type="SUPFAM" id="SSF103473">
    <property type="entry name" value="MFS general substrate transporter"/>
    <property type="match status" value="1"/>
</dbReference>
<dbReference type="InterPro" id="IPR011701">
    <property type="entry name" value="MFS"/>
</dbReference>
<evidence type="ECO:0000256" key="4">
    <source>
        <dbReference type="ARBA" id="ARBA00022692"/>
    </source>
</evidence>
<feature type="transmembrane region" description="Helical" evidence="7">
    <location>
        <begin position="107"/>
        <end position="132"/>
    </location>
</feature>
<gene>
    <name evidence="9" type="ORF">QYB97_00775</name>
</gene>
<evidence type="ECO:0000256" key="5">
    <source>
        <dbReference type="ARBA" id="ARBA00022989"/>
    </source>
</evidence>
<keyword evidence="6 7" id="KW-0472">Membrane</keyword>
<dbReference type="PANTHER" id="PTHR43045">
    <property type="entry name" value="SHIKIMATE TRANSPORTER"/>
    <property type="match status" value="1"/>
</dbReference>